<reference evidence="1 2" key="1">
    <citation type="submission" date="2015-07" db="EMBL/GenBank/DDBJ databases">
        <title>The genome of Habropoda laboriosa.</title>
        <authorList>
            <person name="Pan H."/>
            <person name="Kapheim K."/>
        </authorList>
    </citation>
    <scope>NUCLEOTIDE SEQUENCE [LARGE SCALE GENOMIC DNA]</scope>
    <source>
        <strain evidence="1">0110345459</strain>
    </source>
</reference>
<gene>
    <name evidence="1" type="ORF">WH47_03768</name>
</gene>
<dbReference type="EMBL" id="KQ414721">
    <property type="protein sequence ID" value="KOC62784.1"/>
    <property type="molecule type" value="Genomic_DNA"/>
</dbReference>
<dbReference type="Proteomes" id="UP000053825">
    <property type="component" value="Unassembled WGS sequence"/>
</dbReference>
<proteinExistence type="predicted"/>
<evidence type="ECO:0000313" key="1">
    <source>
        <dbReference type="EMBL" id="KOC62784.1"/>
    </source>
</evidence>
<accession>A0A0L7QW53</accession>
<evidence type="ECO:0000313" key="2">
    <source>
        <dbReference type="Proteomes" id="UP000053825"/>
    </source>
</evidence>
<keyword evidence="2" id="KW-1185">Reference proteome</keyword>
<organism evidence="1 2">
    <name type="scientific">Habropoda laboriosa</name>
    <dbReference type="NCBI Taxonomy" id="597456"/>
    <lineage>
        <taxon>Eukaryota</taxon>
        <taxon>Metazoa</taxon>
        <taxon>Ecdysozoa</taxon>
        <taxon>Arthropoda</taxon>
        <taxon>Hexapoda</taxon>
        <taxon>Insecta</taxon>
        <taxon>Pterygota</taxon>
        <taxon>Neoptera</taxon>
        <taxon>Endopterygota</taxon>
        <taxon>Hymenoptera</taxon>
        <taxon>Apocrita</taxon>
        <taxon>Aculeata</taxon>
        <taxon>Apoidea</taxon>
        <taxon>Anthophila</taxon>
        <taxon>Apidae</taxon>
        <taxon>Habropoda</taxon>
    </lineage>
</organism>
<name>A0A0L7QW53_9HYME</name>
<sequence>NGRAASEGQRRCAGSLSVILRPADRPVSHRLKRTVEVLIRVSGREPRSLITGANLIWPGWPVPRSFVRSPPPTIAITHLASLLTGCDFKRLIDVYPIVADRSNESGSSAFLAALSLSLPPSFQFLFPSLPLCSQSTTSPRVLVVAANSCGEWTSL</sequence>
<protein>
    <submittedName>
        <fullName evidence="1">Uncharacterized protein</fullName>
    </submittedName>
</protein>
<feature type="non-terminal residue" evidence="1">
    <location>
        <position position="1"/>
    </location>
</feature>
<dbReference type="AlphaFoldDB" id="A0A0L7QW53"/>